<dbReference type="RefSeq" id="WP_256420049.1">
    <property type="nucleotide sequence ID" value="NZ_JANHDI010000001.1"/>
</dbReference>
<keyword evidence="2" id="KW-1185">Reference proteome</keyword>
<evidence type="ECO:0000313" key="1">
    <source>
        <dbReference type="EMBL" id="MFD1598041.1"/>
    </source>
</evidence>
<accession>A0ABD6CK66</accession>
<gene>
    <name evidence="1" type="ORF">ACFSBX_03605</name>
</gene>
<dbReference type="AlphaFoldDB" id="A0ABD6CK66"/>
<dbReference type="EMBL" id="JBHUDK010000003">
    <property type="protein sequence ID" value="MFD1598041.1"/>
    <property type="molecule type" value="Genomic_DNA"/>
</dbReference>
<comment type="caution">
    <text evidence="1">The sequence shown here is derived from an EMBL/GenBank/DDBJ whole genome shotgun (WGS) entry which is preliminary data.</text>
</comment>
<reference evidence="1 2" key="1">
    <citation type="journal article" date="2019" name="Int. J. Syst. Evol. Microbiol.">
        <title>The Global Catalogue of Microorganisms (GCM) 10K type strain sequencing project: providing services to taxonomists for standard genome sequencing and annotation.</title>
        <authorList>
            <consortium name="The Broad Institute Genomics Platform"/>
            <consortium name="The Broad Institute Genome Sequencing Center for Infectious Disease"/>
            <person name="Wu L."/>
            <person name="Ma J."/>
        </authorList>
    </citation>
    <scope>NUCLEOTIDE SEQUENCE [LARGE SCALE GENOMIC DNA]</scope>
    <source>
        <strain evidence="1 2">CGMCC 1.12121</strain>
    </source>
</reference>
<organism evidence="1 2">
    <name type="scientific">Halobellus rarus</name>
    <dbReference type="NCBI Taxonomy" id="1126237"/>
    <lineage>
        <taxon>Archaea</taxon>
        <taxon>Methanobacteriati</taxon>
        <taxon>Methanobacteriota</taxon>
        <taxon>Stenosarchaea group</taxon>
        <taxon>Halobacteria</taxon>
        <taxon>Halobacteriales</taxon>
        <taxon>Haloferacaceae</taxon>
        <taxon>Halobellus</taxon>
    </lineage>
</organism>
<name>A0ABD6CK66_9EURY</name>
<protein>
    <submittedName>
        <fullName evidence="1">Type IV pilin</fullName>
    </submittedName>
</protein>
<evidence type="ECO:0000313" key="2">
    <source>
        <dbReference type="Proteomes" id="UP001597085"/>
    </source>
</evidence>
<proteinExistence type="predicted"/>
<dbReference type="Proteomes" id="UP001597085">
    <property type="component" value="Unassembled WGS sequence"/>
</dbReference>
<sequence length="165" mass="16698">MTARASASVIGVVLLLLFGVVLGGVVAAGAEAVAAAAGEPGFASDADDDPTSETVALSLRLDGDAVALTHEAGPPLELSETRIAVAIDGAELRHQPPVPFFAARGFRGGPTGPFNLASDGVWSVGETGSFRVAATNSPTLKPGRTVSVTVYVDTDRVSRVRGTVD</sequence>